<dbReference type="OrthoDB" id="273257at2759"/>
<keyword evidence="6 11" id="KW-0630">Potassium</keyword>
<sequence length="314" mass="36165">IHATNRTSIPSVHYIVDAVECLKEAYAIYAEDNDKAKLYSELFQEKHPETEWNVVVGYTAAHIKSQWFVETSVSDDFANTLVLIRWRWVTLIVVLINAFFYVSFAGLWMLDAWLSGDFNATKQENFCVEATRHFAGYLLLSIETITTTGYGYFYPTDHCQIAWIILTLSTIVMILIDGAFISVVFLKICKPPRKDGLSLISKKAVICLRNGKLCLIFRINDNLNKHTIDSKVTAHFIDKTTTEMQNTSYLSEEIFWGYRFRSCMEFDENLQKYRIYEHNLFKISPCDTSLCSAKRLKAIKCELNGNNNKLCENS</sequence>
<evidence type="ECO:0000256" key="5">
    <source>
        <dbReference type="ARBA" id="ARBA00022882"/>
    </source>
</evidence>
<dbReference type="Pfam" id="PF17655">
    <property type="entry name" value="IRK_C"/>
    <property type="match status" value="1"/>
</dbReference>
<evidence type="ECO:0000256" key="3">
    <source>
        <dbReference type="ARBA" id="ARBA00022538"/>
    </source>
</evidence>
<dbReference type="SUPFAM" id="SSF81324">
    <property type="entry name" value="Voltage-gated potassium channels"/>
    <property type="match status" value="1"/>
</dbReference>
<dbReference type="InterPro" id="IPR014756">
    <property type="entry name" value="Ig_E-set"/>
</dbReference>
<evidence type="ECO:0000259" key="13">
    <source>
        <dbReference type="Pfam" id="PF01007"/>
    </source>
</evidence>
<evidence type="ECO:0000313" key="15">
    <source>
        <dbReference type="EMBL" id="RZC36500.1"/>
    </source>
</evidence>
<dbReference type="GO" id="GO:0034765">
    <property type="term" value="P:regulation of monoatomic ion transmembrane transport"/>
    <property type="evidence" value="ECO:0007669"/>
    <property type="project" value="TreeGrafter"/>
</dbReference>
<evidence type="ECO:0000256" key="4">
    <source>
        <dbReference type="ARBA" id="ARBA00022692"/>
    </source>
</evidence>
<dbReference type="GO" id="GO:0005886">
    <property type="term" value="C:plasma membrane"/>
    <property type="evidence" value="ECO:0007669"/>
    <property type="project" value="TreeGrafter"/>
</dbReference>
<dbReference type="GO" id="GO:1990573">
    <property type="term" value="P:potassium ion import across plasma membrane"/>
    <property type="evidence" value="ECO:0007669"/>
    <property type="project" value="TreeGrafter"/>
</dbReference>
<protein>
    <submittedName>
        <fullName evidence="15">Inward rectifier potassium channel 2</fullName>
    </submittedName>
</protein>
<evidence type="ECO:0000256" key="1">
    <source>
        <dbReference type="ARBA" id="ARBA00004141"/>
    </source>
</evidence>
<dbReference type="PANTHER" id="PTHR11767:SF113">
    <property type="entry name" value="INWARDLY RECTIFYING POTASSIUM CHANNEL 2, ISOFORM D"/>
    <property type="match status" value="1"/>
</dbReference>
<dbReference type="InterPro" id="IPR040445">
    <property type="entry name" value="Kir_TM"/>
</dbReference>
<dbReference type="InterPro" id="IPR041647">
    <property type="entry name" value="IRK_C"/>
</dbReference>
<evidence type="ECO:0000256" key="8">
    <source>
        <dbReference type="ARBA" id="ARBA00023065"/>
    </source>
</evidence>
<keyword evidence="3 11" id="KW-0633">Potassium transport</keyword>
<reference evidence="15 16" key="1">
    <citation type="submission" date="2017-03" db="EMBL/GenBank/DDBJ databases">
        <title>Genome of the blue death feigning beetle - Asbolus verrucosus.</title>
        <authorList>
            <person name="Rider S.D."/>
        </authorList>
    </citation>
    <scope>NUCLEOTIDE SEQUENCE [LARGE SCALE GENOMIC DNA]</scope>
    <source>
        <strain evidence="15">Butters</strain>
        <tissue evidence="15">Head and leg muscle</tissue>
    </source>
</reference>
<keyword evidence="4 11" id="KW-0812">Transmembrane</keyword>
<evidence type="ECO:0000256" key="11">
    <source>
        <dbReference type="RuleBase" id="RU003822"/>
    </source>
</evidence>
<evidence type="ECO:0000256" key="9">
    <source>
        <dbReference type="ARBA" id="ARBA00023136"/>
    </source>
</evidence>
<evidence type="ECO:0000256" key="2">
    <source>
        <dbReference type="ARBA" id="ARBA00022448"/>
    </source>
</evidence>
<comment type="subcellular location">
    <subcellularLocation>
        <location evidence="1 11">Membrane</location>
        <topology evidence="1 11">Multi-pass membrane protein</topology>
    </subcellularLocation>
</comment>
<feature type="transmembrane region" description="Helical" evidence="12">
    <location>
        <begin position="161"/>
        <end position="186"/>
    </location>
</feature>
<keyword evidence="8 11" id="KW-0406">Ion transport</keyword>
<evidence type="ECO:0000256" key="7">
    <source>
        <dbReference type="ARBA" id="ARBA00022989"/>
    </source>
</evidence>
<feature type="non-terminal residue" evidence="15">
    <location>
        <position position="1"/>
    </location>
</feature>
<keyword evidence="2 11" id="KW-0813">Transport</keyword>
<evidence type="ECO:0000256" key="12">
    <source>
        <dbReference type="SAM" id="Phobius"/>
    </source>
</evidence>
<gene>
    <name evidence="15" type="ORF">BDFB_003850</name>
</gene>
<proteinExistence type="inferred from homology"/>
<feature type="domain" description="Potassium channel inwardly rectifying transmembrane" evidence="13">
    <location>
        <begin position="75"/>
        <end position="191"/>
    </location>
</feature>
<dbReference type="Proteomes" id="UP000292052">
    <property type="component" value="Unassembled WGS sequence"/>
</dbReference>
<feature type="transmembrane region" description="Helical" evidence="12">
    <location>
        <begin position="88"/>
        <end position="110"/>
    </location>
</feature>
<dbReference type="GO" id="GO:0034702">
    <property type="term" value="C:monoatomic ion channel complex"/>
    <property type="evidence" value="ECO:0007669"/>
    <property type="project" value="UniProtKB-KW"/>
</dbReference>
<dbReference type="PANTHER" id="PTHR11767">
    <property type="entry name" value="INWARD RECTIFIER POTASSIUM CHANNEL"/>
    <property type="match status" value="1"/>
</dbReference>
<evidence type="ECO:0000256" key="10">
    <source>
        <dbReference type="ARBA" id="ARBA00023303"/>
    </source>
</evidence>
<evidence type="ECO:0000256" key="6">
    <source>
        <dbReference type="ARBA" id="ARBA00022958"/>
    </source>
</evidence>
<dbReference type="EMBL" id="QDEB01061341">
    <property type="protein sequence ID" value="RZC36500.1"/>
    <property type="molecule type" value="Genomic_DNA"/>
</dbReference>
<keyword evidence="9 12" id="KW-0472">Membrane</keyword>
<dbReference type="AlphaFoldDB" id="A0A482VUS5"/>
<keyword evidence="5 11" id="KW-0851">Voltage-gated channel</keyword>
<dbReference type="Gene3D" id="1.10.287.70">
    <property type="match status" value="1"/>
</dbReference>
<comment type="similarity">
    <text evidence="11">Belongs to the inward rectifier-type potassium channel (TC 1.A.2.1) family.</text>
</comment>
<dbReference type="STRING" id="1661398.A0A482VUS5"/>
<keyword evidence="16" id="KW-1185">Reference proteome</keyword>
<comment type="caution">
    <text evidence="15">The sequence shown here is derived from an EMBL/GenBank/DDBJ whole genome shotgun (WGS) entry which is preliminary data.</text>
</comment>
<name>A0A482VUS5_ASBVE</name>
<dbReference type="Gene3D" id="2.60.40.1400">
    <property type="entry name" value="G protein-activated inward rectifier potassium channel 1"/>
    <property type="match status" value="2"/>
</dbReference>
<feature type="domain" description="Inward rectifier potassium channel C-terminal" evidence="14">
    <location>
        <begin position="200"/>
        <end position="243"/>
    </location>
</feature>
<dbReference type="PRINTS" id="PR01320">
    <property type="entry name" value="KIRCHANNEL"/>
</dbReference>
<evidence type="ECO:0000259" key="14">
    <source>
        <dbReference type="Pfam" id="PF17655"/>
    </source>
</evidence>
<accession>A0A482VUS5</accession>
<dbReference type="InterPro" id="IPR016449">
    <property type="entry name" value="K_chnl_inward-rec_Kir"/>
</dbReference>
<keyword evidence="7 12" id="KW-1133">Transmembrane helix</keyword>
<dbReference type="GO" id="GO:0005242">
    <property type="term" value="F:inward rectifier potassium channel activity"/>
    <property type="evidence" value="ECO:0007669"/>
    <property type="project" value="InterPro"/>
</dbReference>
<dbReference type="Pfam" id="PF01007">
    <property type="entry name" value="IRK"/>
    <property type="match status" value="1"/>
</dbReference>
<organism evidence="15 16">
    <name type="scientific">Asbolus verrucosus</name>
    <name type="common">Desert ironclad beetle</name>
    <dbReference type="NCBI Taxonomy" id="1661398"/>
    <lineage>
        <taxon>Eukaryota</taxon>
        <taxon>Metazoa</taxon>
        <taxon>Ecdysozoa</taxon>
        <taxon>Arthropoda</taxon>
        <taxon>Hexapoda</taxon>
        <taxon>Insecta</taxon>
        <taxon>Pterygota</taxon>
        <taxon>Neoptera</taxon>
        <taxon>Endopterygota</taxon>
        <taxon>Coleoptera</taxon>
        <taxon>Polyphaga</taxon>
        <taxon>Cucujiformia</taxon>
        <taxon>Tenebrionidae</taxon>
        <taxon>Pimeliinae</taxon>
        <taxon>Asbolus</taxon>
    </lineage>
</organism>
<dbReference type="SUPFAM" id="SSF81296">
    <property type="entry name" value="E set domains"/>
    <property type="match status" value="1"/>
</dbReference>
<dbReference type="InterPro" id="IPR013518">
    <property type="entry name" value="K_chnl_inward-rec_Kir_cyto"/>
</dbReference>
<evidence type="ECO:0000313" key="16">
    <source>
        <dbReference type="Proteomes" id="UP000292052"/>
    </source>
</evidence>
<keyword evidence="10 11" id="KW-0407">Ion channel</keyword>